<feature type="region of interest" description="Disordered" evidence="1">
    <location>
        <begin position="249"/>
        <end position="297"/>
    </location>
</feature>
<dbReference type="GO" id="GO:0043066">
    <property type="term" value="P:negative regulation of apoptotic process"/>
    <property type="evidence" value="ECO:0007669"/>
    <property type="project" value="InterPro"/>
</dbReference>
<feature type="compositionally biased region" description="Basic and acidic residues" evidence="1">
    <location>
        <begin position="56"/>
        <end position="65"/>
    </location>
</feature>
<evidence type="ECO:0000256" key="1">
    <source>
        <dbReference type="SAM" id="MobiDB-lite"/>
    </source>
</evidence>
<name>A0AAN9CMJ2_9TELE</name>
<feature type="compositionally biased region" description="Basic and acidic residues" evidence="1">
    <location>
        <begin position="188"/>
        <end position="208"/>
    </location>
</feature>
<keyword evidence="3" id="KW-1185">Reference proteome</keyword>
<sequence length="311" mass="34473">MSVFDLFRGFFGVPGGGHYRGDGRRDPFFDGMIHEDDDDDDDDEDEDNDSGFHYGDFNRPRRDPIDDAFRFGFSVGPGGMRFEEPQLFGQIFRDMEEIFAGLGRFDEGHGFGHRDVPSIEAPPPQEGVQKGRSGTGSINPFRDFMLKSPESSPYNPPLPPPSVAPKDKDSSSPQGPSNPFPQWTPFSKFHDLWKDSLLRPKENEKKEDGDLDSQVSSGGLDQILTPAPSQPKTRSFFKSISVTKVLRQDGTVEERRTVRDGEGNEETTVTISGGSGVQDGPQDQSGPLMPGGSDMQDDFSVFSKFFRGFRG</sequence>
<dbReference type="Proteomes" id="UP001364617">
    <property type="component" value="Unassembled WGS sequence"/>
</dbReference>
<evidence type="ECO:0000313" key="2">
    <source>
        <dbReference type="EMBL" id="KAK7139344.1"/>
    </source>
</evidence>
<dbReference type="GO" id="GO:0016324">
    <property type="term" value="C:apical plasma membrane"/>
    <property type="evidence" value="ECO:0007669"/>
    <property type="project" value="TreeGrafter"/>
</dbReference>
<dbReference type="PIRSF" id="PIRSF037634">
    <property type="entry name" value="HS1-associating_X-1"/>
    <property type="match status" value="1"/>
</dbReference>
<feature type="region of interest" description="Disordered" evidence="1">
    <location>
        <begin position="22"/>
        <end position="65"/>
    </location>
</feature>
<comment type="caution">
    <text evidence="2">The sequence shown here is derived from an EMBL/GenBank/DDBJ whole genome shotgun (WGS) entry which is preliminary data.</text>
</comment>
<protein>
    <recommendedName>
        <fullName evidence="4">HCLS1-associated protein X-1</fullName>
    </recommendedName>
</protein>
<dbReference type="GO" id="GO:0015629">
    <property type="term" value="C:actin cytoskeleton"/>
    <property type="evidence" value="ECO:0007669"/>
    <property type="project" value="TreeGrafter"/>
</dbReference>
<feature type="compositionally biased region" description="Basic and acidic residues" evidence="1">
    <location>
        <begin position="22"/>
        <end position="34"/>
    </location>
</feature>
<feature type="compositionally biased region" description="Acidic residues" evidence="1">
    <location>
        <begin position="35"/>
        <end position="49"/>
    </location>
</feature>
<feature type="compositionally biased region" description="Polar residues" evidence="1">
    <location>
        <begin position="171"/>
        <end position="185"/>
    </location>
</feature>
<dbReference type="PANTHER" id="PTHR14938">
    <property type="entry name" value="HCLS1-ASSOCIATED PROTEIN X-1"/>
    <property type="match status" value="1"/>
</dbReference>
<dbReference type="GO" id="GO:0030833">
    <property type="term" value="P:regulation of actin filament polymerization"/>
    <property type="evidence" value="ECO:0007669"/>
    <property type="project" value="TreeGrafter"/>
</dbReference>
<reference evidence="2 3" key="1">
    <citation type="submission" date="2024-02" db="EMBL/GenBank/DDBJ databases">
        <title>Chromosome-level genome assembly of the Eurasian Minnow (Phoxinus phoxinus).</title>
        <authorList>
            <person name="Oriowo T.O."/>
            <person name="Martin S."/>
            <person name="Stange M."/>
            <person name="Chrysostomakis Y."/>
            <person name="Brown T."/>
            <person name="Winkler S."/>
            <person name="Kukowka S."/>
            <person name="Myers E.W."/>
            <person name="Bohne A."/>
        </authorList>
    </citation>
    <scope>NUCLEOTIDE SEQUENCE [LARGE SCALE GENOMIC DNA]</scope>
    <source>
        <strain evidence="2">ZFMK-TIS-60720</strain>
        <tissue evidence="2">Whole Organism</tissue>
    </source>
</reference>
<dbReference type="EMBL" id="JAYKXH010000017">
    <property type="protein sequence ID" value="KAK7139344.1"/>
    <property type="molecule type" value="Genomic_DNA"/>
</dbReference>
<dbReference type="InterPro" id="IPR017248">
    <property type="entry name" value="HAX-1"/>
</dbReference>
<evidence type="ECO:0000313" key="3">
    <source>
        <dbReference type="Proteomes" id="UP001364617"/>
    </source>
</evidence>
<dbReference type="PANTHER" id="PTHR14938:SF2">
    <property type="entry name" value="HCLS1-ASSOCIATED PROTEIN X-1"/>
    <property type="match status" value="1"/>
</dbReference>
<feature type="region of interest" description="Disordered" evidence="1">
    <location>
        <begin position="110"/>
        <end position="236"/>
    </location>
</feature>
<feature type="compositionally biased region" description="Basic and acidic residues" evidence="1">
    <location>
        <begin position="249"/>
        <end position="262"/>
    </location>
</feature>
<organism evidence="2 3">
    <name type="scientific">Phoxinus phoxinus</name>
    <name type="common">Eurasian minnow</name>
    <dbReference type="NCBI Taxonomy" id="58324"/>
    <lineage>
        <taxon>Eukaryota</taxon>
        <taxon>Metazoa</taxon>
        <taxon>Chordata</taxon>
        <taxon>Craniata</taxon>
        <taxon>Vertebrata</taxon>
        <taxon>Euteleostomi</taxon>
        <taxon>Actinopterygii</taxon>
        <taxon>Neopterygii</taxon>
        <taxon>Teleostei</taxon>
        <taxon>Ostariophysi</taxon>
        <taxon>Cypriniformes</taxon>
        <taxon>Leuciscidae</taxon>
        <taxon>Phoxininae</taxon>
        <taxon>Phoxinus</taxon>
    </lineage>
</organism>
<gene>
    <name evidence="2" type="ORF">R3I93_016476</name>
</gene>
<evidence type="ECO:0008006" key="4">
    <source>
        <dbReference type="Google" id="ProtNLM"/>
    </source>
</evidence>
<proteinExistence type="predicted"/>
<dbReference type="GO" id="GO:0016529">
    <property type="term" value="C:sarcoplasmic reticulum"/>
    <property type="evidence" value="ECO:0007669"/>
    <property type="project" value="TreeGrafter"/>
</dbReference>
<dbReference type="AlphaFoldDB" id="A0AAN9CMJ2"/>
<accession>A0AAN9CMJ2</accession>
<dbReference type="GO" id="GO:0030136">
    <property type="term" value="C:clathrin-coated vesicle"/>
    <property type="evidence" value="ECO:0007669"/>
    <property type="project" value="TreeGrafter"/>
</dbReference>
<dbReference type="GO" id="GO:0005739">
    <property type="term" value="C:mitochondrion"/>
    <property type="evidence" value="ECO:0007669"/>
    <property type="project" value="TreeGrafter"/>
</dbReference>
<feature type="compositionally biased region" description="Pro residues" evidence="1">
    <location>
        <begin position="154"/>
        <end position="163"/>
    </location>
</feature>